<organism evidence="5 6">
    <name type="scientific">Actinomadura livida</name>
    <dbReference type="NCBI Taxonomy" id="79909"/>
    <lineage>
        <taxon>Bacteria</taxon>
        <taxon>Bacillati</taxon>
        <taxon>Actinomycetota</taxon>
        <taxon>Actinomycetes</taxon>
        <taxon>Streptosporangiales</taxon>
        <taxon>Thermomonosporaceae</taxon>
        <taxon>Actinomadura</taxon>
    </lineage>
</organism>
<reference evidence="5 6" key="1">
    <citation type="journal article" date="2019" name="Int. J. Syst. Evol. Microbiol.">
        <title>The Global Catalogue of Microorganisms (GCM) 10K type strain sequencing project: providing services to taxonomists for standard genome sequencing and annotation.</title>
        <authorList>
            <consortium name="The Broad Institute Genomics Platform"/>
            <consortium name="The Broad Institute Genome Sequencing Center for Infectious Disease"/>
            <person name="Wu L."/>
            <person name="Ma J."/>
        </authorList>
    </citation>
    <scope>NUCLEOTIDE SEQUENCE [LARGE SCALE GENOMIC DNA]</scope>
    <source>
        <strain evidence="5 6">JCM 10667</strain>
    </source>
</reference>
<dbReference type="PANTHER" id="PTHR34069">
    <property type="entry name" value="3-OXOACYL-[ACYL-CARRIER-PROTEIN] SYNTHASE 3"/>
    <property type="match status" value="1"/>
</dbReference>
<evidence type="ECO:0000256" key="2">
    <source>
        <dbReference type="ARBA" id="ARBA00023315"/>
    </source>
</evidence>
<protein>
    <submittedName>
        <fullName evidence="5">Ketoacyl-ACP synthase III</fullName>
    </submittedName>
</protein>
<dbReference type="RefSeq" id="WP_184878821.1">
    <property type="nucleotide sequence ID" value="NZ_BAAAHD010000001.1"/>
</dbReference>
<keyword evidence="6" id="KW-1185">Reference proteome</keyword>
<feature type="domain" description="Beta-ketoacyl-[acyl-carrier-protein] synthase III N-terminal" evidence="4">
    <location>
        <begin position="112"/>
        <end position="178"/>
    </location>
</feature>
<evidence type="ECO:0000313" key="5">
    <source>
        <dbReference type="EMBL" id="GAA0544435.1"/>
    </source>
</evidence>
<dbReference type="Gene3D" id="3.40.47.10">
    <property type="match status" value="2"/>
</dbReference>
<evidence type="ECO:0000256" key="1">
    <source>
        <dbReference type="ARBA" id="ARBA00022679"/>
    </source>
</evidence>
<dbReference type="EMBL" id="BAAAHD010000001">
    <property type="protein sequence ID" value="GAA0544435.1"/>
    <property type="molecule type" value="Genomic_DNA"/>
</dbReference>
<evidence type="ECO:0000259" key="4">
    <source>
        <dbReference type="Pfam" id="PF08545"/>
    </source>
</evidence>
<evidence type="ECO:0000259" key="3">
    <source>
        <dbReference type="Pfam" id="PF08541"/>
    </source>
</evidence>
<dbReference type="PANTHER" id="PTHR34069:SF2">
    <property type="entry name" value="BETA-KETOACYL-[ACYL-CARRIER-PROTEIN] SYNTHASE III"/>
    <property type="match status" value="1"/>
</dbReference>
<dbReference type="Pfam" id="PF08541">
    <property type="entry name" value="ACP_syn_III_C"/>
    <property type="match status" value="1"/>
</dbReference>
<dbReference type="InterPro" id="IPR013751">
    <property type="entry name" value="ACP_syn_III_N"/>
</dbReference>
<comment type="caution">
    <text evidence="5">The sequence shown here is derived from an EMBL/GenBank/DDBJ whole genome shotgun (WGS) entry which is preliminary data.</text>
</comment>
<feature type="domain" description="Beta-ketoacyl-[acyl-carrier-protein] synthase III C-terminal" evidence="3">
    <location>
        <begin position="230"/>
        <end position="318"/>
    </location>
</feature>
<dbReference type="Proteomes" id="UP001501427">
    <property type="component" value="Unassembled WGS sequence"/>
</dbReference>
<gene>
    <name evidence="5" type="ORF">GCM10009546_03140</name>
</gene>
<dbReference type="NCBIfam" id="NF006829">
    <property type="entry name" value="PRK09352.1"/>
    <property type="match status" value="1"/>
</dbReference>
<sequence length="331" mass="33687">MSHSDNNGPAAVICGLGTARPDSRVTNEDICGGLGVSAAWIRSRTGIASRARAAHGVSTADLAVQAGARALRTGDGGRVDALVLATITPDHRCPATAPGVAARLGLPGIPAFDLAAACTGLLYALQVAAGFIAARTARRVLIIAADRIPSLVNPQDRATAPLFGEGAAALVVRAGERGAPGALGPIMLAADGRDGSAIVAPHGGFLTMRGPETFQQAVTRMSEASVSAAEAAGWRLADVDRFVPHQANARITAAVVRQLELEDSQALQFIEQVGNTSAASIPLTLAQASADGRLLPGHRVLMTAFGAGLTWGAATVVWPALSPSDLKEAVQ</sequence>
<name>A0ABN1DIF1_9ACTN</name>
<evidence type="ECO:0000313" key="6">
    <source>
        <dbReference type="Proteomes" id="UP001501427"/>
    </source>
</evidence>
<dbReference type="CDD" id="cd00830">
    <property type="entry name" value="KAS_III"/>
    <property type="match status" value="1"/>
</dbReference>
<dbReference type="InterPro" id="IPR016039">
    <property type="entry name" value="Thiolase-like"/>
</dbReference>
<dbReference type="InterPro" id="IPR013747">
    <property type="entry name" value="ACP_syn_III_C"/>
</dbReference>
<proteinExistence type="predicted"/>
<keyword evidence="1" id="KW-0808">Transferase</keyword>
<accession>A0ABN1DIF1</accession>
<dbReference type="SUPFAM" id="SSF53901">
    <property type="entry name" value="Thiolase-like"/>
    <property type="match status" value="1"/>
</dbReference>
<dbReference type="Pfam" id="PF08545">
    <property type="entry name" value="ACP_syn_III"/>
    <property type="match status" value="1"/>
</dbReference>
<keyword evidence="2" id="KW-0012">Acyltransferase</keyword>